<proteinExistence type="predicted"/>
<protein>
    <submittedName>
        <fullName evidence="3">Uncharacterized protein</fullName>
    </submittedName>
</protein>
<dbReference type="AlphaFoldDB" id="A0A8S1BZE8"/>
<sequence>MLLLREGSLLGLILVFTTGAYARSAKSIKEVFPVVLMARDEEVAPPEASAPPESTPDTPTDSNQEGKYYGGYPGAGFPPGIGGYPPFGGGFPPGGGFGGFPGAGYPGGFPGAGYPGGFPGIGYPGGFPGAGYPGGFPFPGRFPPYGVPYNPYWGRNQPGQPQASTAEASPSSNE</sequence>
<keyword evidence="2" id="KW-0732">Signal</keyword>
<feature type="chain" id="PRO_5035861801" evidence="2">
    <location>
        <begin position="23"/>
        <end position="174"/>
    </location>
</feature>
<feature type="signal peptide" evidence="2">
    <location>
        <begin position="1"/>
        <end position="22"/>
    </location>
</feature>
<gene>
    <name evidence="3" type="ORF">CLODIP_2_CD06751</name>
</gene>
<evidence type="ECO:0000313" key="4">
    <source>
        <dbReference type="Proteomes" id="UP000494165"/>
    </source>
</evidence>
<evidence type="ECO:0000313" key="3">
    <source>
        <dbReference type="EMBL" id="CAB3365106.1"/>
    </source>
</evidence>
<accession>A0A8S1BZE8</accession>
<feature type="compositionally biased region" description="Polar residues" evidence="1">
    <location>
        <begin position="157"/>
        <end position="174"/>
    </location>
</feature>
<dbReference type="EMBL" id="CADEPI010000019">
    <property type="protein sequence ID" value="CAB3365106.1"/>
    <property type="molecule type" value="Genomic_DNA"/>
</dbReference>
<comment type="caution">
    <text evidence="3">The sequence shown here is derived from an EMBL/GenBank/DDBJ whole genome shotgun (WGS) entry which is preliminary data.</text>
</comment>
<dbReference type="Proteomes" id="UP000494165">
    <property type="component" value="Unassembled WGS sequence"/>
</dbReference>
<organism evidence="3 4">
    <name type="scientific">Cloeon dipterum</name>
    <dbReference type="NCBI Taxonomy" id="197152"/>
    <lineage>
        <taxon>Eukaryota</taxon>
        <taxon>Metazoa</taxon>
        <taxon>Ecdysozoa</taxon>
        <taxon>Arthropoda</taxon>
        <taxon>Hexapoda</taxon>
        <taxon>Insecta</taxon>
        <taxon>Pterygota</taxon>
        <taxon>Palaeoptera</taxon>
        <taxon>Ephemeroptera</taxon>
        <taxon>Pisciforma</taxon>
        <taxon>Baetidae</taxon>
        <taxon>Cloeon</taxon>
    </lineage>
</organism>
<feature type="compositionally biased region" description="Low complexity" evidence="1">
    <location>
        <begin position="45"/>
        <end position="62"/>
    </location>
</feature>
<reference evidence="3 4" key="1">
    <citation type="submission" date="2020-04" db="EMBL/GenBank/DDBJ databases">
        <authorList>
            <person name="Alioto T."/>
            <person name="Alioto T."/>
            <person name="Gomez Garrido J."/>
        </authorList>
    </citation>
    <scope>NUCLEOTIDE SEQUENCE [LARGE SCALE GENOMIC DNA]</scope>
</reference>
<keyword evidence="4" id="KW-1185">Reference proteome</keyword>
<evidence type="ECO:0000256" key="1">
    <source>
        <dbReference type="SAM" id="MobiDB-lite"/>
    </source>
</evidence>
<feature type="region of interest" description="Disordered" evidence="1">
    <location>
        <begin position="43"/>
        <end position="71"/>
    </location>
</feature>
<evidence type="ECO:0000256" key="2">
    <source>
        <dbReference type="SAM" id="SignalP"/>
    </source>
</evidence>
<feature type="region of interest" description="Disordered" evidence="1">
    <location>
        <begin position="149"/>
        <end position="174"/>
    </location>
</feature>
<name>A0A8S1BZE8_9INSE</name>